<dbReference type="InterPro" id="IPR000713">
    <property type="entry name" value="Mur_ligase_N"/>
</dbReference>
<gene>
    <name evidence="12" type="ORF">UFOPK2761_01364</name>
</gene>
<dbReference type="GO" id="GO:0008763">
    <property type="term" value="F:UDP-N-acetylmuramate-L-alanine ligase activity"/>
    <property type="evidence" value="ECO:0007669"/>
    <property type="project" value="UniProtKB-EC"/>
</dbReference>
<evidence type="ECO:0000256" key="5">
    <source>
        <dbReference type="ARBA" id="ARBA00022598"/>
    </source>
</evidence>
<dbReference type="Gene3D" id="3.40.50.720">
    <property type="entry name" value="NAD(P)-binding Rossmann-like Domain"/>
    <property type="match status" value="1"/>
</dbReference>
<dbReference type="Pfam" id="PF02875">
    <property type="entry name" value="Mur_ligase_C"/>
    <property type="match status" value="1"/>
</dbReference>
<dbReference type="Pfam" id="PF08245">
    <property type="entry name" value="Mur_ligase_M"/>
    <property type="match status" value="1"/>
</dbReference>
<dbReference type="HAMAP" id="MF_00046">
    <property type="entry name" value="MurC"/>
    <property type="match status" value="1"/>
</dbReference>
<dbReference type="InterPro" id="IPR050061">
    <property type="entry name" value="MurCDEF_pg_biosynth"/>
</dbReference>
<dbReference type="SUPFAM" id="SSF53623">
    <property type="entry name" value="MurD-like peptide ligases, catalytic domain"/>
    <property type="match status" value="1"/>
</dbReference>
<dbReference type="GO" id="GO:0005737">
    <property type="term" value="C:cytoplasm"/>
    <property type="evidence" value="ECO:0007669"/>
    <property type="project" value="UniProtKB-SubCell"/>
</dbReference>
<dbReference type="SUPFAM" id="SSF53244">
    <property type="entry name" value="MurD-like peptide ligases, peptide-binding domain"/>
    <property type="match status" value="1"/>
</dbReference>
<evidence type="ECO:0000256" key="6">
    <source>
        <dbReference type="ARBA" id="ARBA00022741"/>
    </source>
</evidence>
<dbReference type="PANTHER" id="PTHR43445:SF3">
    <property type="entry name" value="UDP-N-ACETYLMURAMATE--L-ALANINE LIGASE"/>
    <property type="match status" value="1"/>
</dbReference>
<keyword evidence="5" id="KW-0436">Ligase</keyword>
<dbReference type="SUPFAM" id="SSF51984">
    <property type="entry name" value="MurCD N-terminal domain"/>
    <property type="match status" value="1"/>
</dbReference>
<evidence type="ECO:0000256" key="4">
    <source>
        <dbReference type="ARBA" id="ARBA00022490"/>
    </source>
</evidence>
<keyword evidence="6" id="KW-0547">Nucleotide-binding</keyword>
<comment type="catalytic activity">
    <reaction evidence="8">
        <text>UDP-N-acetyl-alpha-D-muramate + L-alanine + ATP = UDP-N-acetyl-alpha-D-muramoyl-L-alanine + ADP + phosphate + H(+)</text>
        <dbReference type="Rhea" id="RHEA:23372"/>
        <dbReference type="ChEBI" id="CHEBI:15378"/>
        <dbReference type="ChEBI" id="CHEBI:30616"/>
        <dbReference type="ChEBI" id="CHEBI:43474"/>
        <dbReference type="ChEBI" id="CHEBI:57972"/>
        <dbReference type="ChEBI" id="CHEBI:70757"/>
        <dbReference type="ChEBI" id="CHEBI:83898"/>
        <dbReference type="ChEBI" id="CHEBI:456216"/>
        <dbReference type="EC" id="6.3.2.8"/>
    </reaction>
</comment>
<evidence type="ECO:0000256" key="2">
    <source>
        <dbReference type="ARBA" id="ARBA00004752"/>
    </source>
</evidence>
<evidence type="ECO:0000313" key="12">
    <source>
        <dbReference type="EMBL" id="CAB4742059.1"/>
    </source>
</evidence>
<dbReference type="InterPro" id="IPR004101">
    <property type="entry name" value="Mur_ligase_C"/>
</dbReference>
<dbReference type="InterPro" id="IPR036615">
    <property type="entry name" value="Mur_ligase_C_dom_sf"/>
</dbReference>
<proteinExistence type="inferred from homology"/>
<dbReference type="Pfam" id="PF01225">
    <property type="entry name" value="Mur_ligase"/>
    <property type="match status" value="1"/>
</dbReference>
<evidence type="ECO:0000256" key="1">
    <source>
        <dbReference type="ARBA" id="ARBA00004496"/>
    </source>
</evidence>
<reference evidence="12" key="1">
    <citation type="submission" date="2020-05" db="EMBL/GenBank/DDBJ databases">
        <authorList>
            <person name="Chiriac C."/>
            <person name="Salcher M."/>
            <person name="Ghai R."/>
            <person name="Kavagutti S V."/>
        </authorList>
    </citation>
    <scope>NUCLEOTIDE SEQUENCE</scope>
</reference>
<feature type="domain" description="Mur ligase central" evidence="11">
    <location>
        <begin position="123"/>
        <end position="308"/>
    </location>
</feature>
<dbReference type="GO" id="GO:0005524">
    <property type="term" value="F:ATP binding"/>
    <property type="evidence" value="ECO:0007669"/>
    <property type="project" value="UniProtKB-KW"/>
</dbReference>
<dbReference type="InterPro" id="IPR036565">
    <property type="entry name" value="Mur-like_cat_sf"/>
</dbReference>
<evidence type="ECO:0000256" key="8">
    <source>
        <dbReference type="ARBA" id="ARBA00047833"/>
    </source>
</evidence>
<evidence type="ECO:0000256" key="7">
    <source>
        <dbReference type="ARBA" id="ARBA00022840"/>
    </source>
</evidence>
<sequence>MRLPVPDEILPADRLGRVHFVGIGGAGLSAIARIMAMSGVEVTGSDDAETPFLPSLRELGVTVHRGYAAEHLGDLGPGDSVVVTTAAREDNPEVLEARRRGLRLLPRSAGLAATMAGRRVVAVAGTHGKTTTTSLLTCALLACDADPTYAVGGLLSATGRNADAGAGPLFVAEADESDGAFLVYRPHAAIVTNVGADHLDQWGTETAYRQAFVDFAGTVDRDGFLVLCTDDDGARALAAQVAARVAGDAPEVVTVGERPGADLEVRDVVLEGSTSGFTVVHDGRELGRVTLRIPGRHYVLDAACALAAGLRLGLPFDGLRAGLESFTGTGRRMEPKGEAAGVRVYDSYAHQPIEIAGDLEAARSLAGDGRVVVAYQPHLVSRTRLFGAAMGEALGAADEVVVLDVHLAREDADPAVTGALVADAVPLPAEQVAFVPDQADVAAELVRRARPGDVVLTLGAGSVTEVGPQVLALLRDGESG</sequence>
<protein>
    <recommendedName>
        <fullName evidence="3">UDP-N-acetylmuramate--L-alanine ligase</fullName>
        <ecNumber evidence="3">6.3.2.8</ecNumber>
    </recommendedName>
</protein>
<keyword evidence="7" id="KW-0067">ATP-binding</keyword>
<dbReference type="UniPathway" id="UPA00219"/>
<comment type="subcellular location">
    <subcellularLocation>
        <location evidence="1">Cytoplasm</location>
    </subcellularLocation>
</comment>
<evidence type="ECO:0000259" key="10">
    <source>
        <dbReference type="Pfam" id="PF02875"/>
    </source>
</evidence>
<dbReference type="PANTHER" id="PTHR43445">
    <property type="entry name" value="UDP-N-ACETYLMURAMATE--L-ALANINE LIGASE-RELATED"/>
    <property type="match status" value="1"/>
</dbReference>
<dbReference type="InterPro" id="IPR005758">
    <property type="entry name" value="UDP-N-AcMur_Ala_ligase_MurC"/>
</dbReference>
<dbReference type="GO" id="GO:0009252">
    <property type="term" value="P:peptidoglycan biosynthetic process"/>
    <property type="evidence" value="ECO:0007669"/>
    <property type="project" value="UniProtKB-UniPathway"/>
</dbReference>
<dbReference type="Gene3D" id="3.90.190.20">
    <property type="entry name" value="Mur ligase, C-terminal domain"/>
    <property type="match status" value="1"/>
</dbReference>
<dbReference type="EC" id="6.3.2.8" evidence="3"/>
<feature type="domain" description="Mur ligase N-terminal catalytic" evidence="9">
    <location>
        <begin position="18"/>
        <end position="118"/>
    </location>
</feature>
<dbReference type="EMBL" id="CAEZYQ010000009">
    <property type="protein sequence ID" value="CAB4742059.1"/>
    <property type="molecule type" value="Genomic_DNA"/>
</dbReference>
<evidence type="ECO:0000256" key="3">
    <source>
        <dbReference type="ARBA" id="ARBA00012211"/>
    </source>
</evidence>
<keyword evidence="4" id="KW-0963">Cytoplasm</keyword>
<comment type="pathway">
    <text evidence="2">Cell wall biogenesis; peptidoglycan biosynthesis.</text>
</comment>
<name>A0A6J6T6U5_9ZZZZ</name>
<dbReference type="AlphaFoldDB" id="A0A6J6T6U5"/>
<evidence type="ECO:0000259" key="11">
    <source>
        <dbReference type="Pfam" id="PF08245"/>
    </source>
</evidence>
<accession>A0A6J6T6U5</accession>
<dbReference type="NCBIfam" id="TIGR01082">
    <property type="entry name" value="murC"/>
    <property type="match status" value="1"/>
</dbReference>
<feature type="domain" description="Mur ligase C-terminal" evidence="10">
    <location>
        <begin position="331"/>
        <end position="461"/>
    </location>
</feature>
<evidence type="ECO:0000259" key="9">
    <source>
        <dbReference type="Pfam" id="PF01225"/>
    </source>
</evidence>
<organism evidence="12">
    <name type="scientific">freshwater metagenome</name>
    <dbReference type="NCBI Taxonomy" id="449393"/>
    <lineage>
        <taxon>unclassified sequences</taxon>
        <taxon>metagenomes</taxon>
        <taxon>ecological metagenomes</taxon>
    </lineage>
</organism>
<dbReference type="Gene3D" id="3.40.1190.10">
    <property type="entry name" value="Mur-like, catalytic domain"/>
    <property type="match status" value="1"/>
</dbReference>
<dbReference type="InterPro" id="IPR013221">
    <property type="entry name" value="Mur_ligase_cen"/>
</dbReference>